<gene>
    <name evidence="1" type="ORF">MNBD_GAMMA08-2972</name>
</gene>
<proteinExistence type="predicted"/>
<accession>A0A3B0WVJ2</accession>
<reference evidence="1" key="1">
    <citation type="submission" date="2018-06" db="EMBL/GenBank/DDBJ databases">
        <authorList>
            <person name="Zhirakovskaya E."/>
        </authorList>
    </citation>
    <scope>NUCLEOTIDE SEQUENCE</scope>
</reference>
<protein>
    <recommendedName>
        <fullName evidence="2">Porin domain-containing protein</fullName>
    </recommendedName>
</protein>
<name>A0A3B0WVJ2_9ZZZZ</name>
<organism evidence="1">
    <name type="scientific">hydrothermal vent metagenome</name>
    <dbReference type="NCBI Taxonomy" id="652676"/>
    <lineage>
        <taxon>unclassified sequences</taxon>
        <taxon>metagenomes</taxon>
        <taxon>ecological metagenomes</taxon>
    </lineage>
</organism>
<sequence>MNIFLTGMRYLLLFVTASFSITAQAALDLLIFPEARTLRIKDNTSNTTDTSASIDFFGTAHYGQFRFLAEVFISEDNPETERLQIGYEFTPSSSAWLGRMHNLLGYWNTQYNHGTYLQTSISRPQIAEFEHNGGLFPSHTTGLLFETSQEITQEGSIDFSFVAGSSPELRADNEAQLNGLVLHTRELFNPGKGSHKLNLAARMIYSPQTMRNNQLGVFASQIEIAVTDPNVNSIHLTVAGLLAYWEFQSLNIYSSLFYIRDRVESNNTKNTGSFSSGYMQLDYLIEENWTLFGRLEDTFNETADPYLALMQNFSPTTQVAGIRWDVTHNQALKLEASEKELAGETITTLILNWSAVFP</sequence>
<evidence type="ECO:0000313" key="1">
    <source>
        <dbReference type="EMBL" id="VAW60015.1"/>
    </source>
</evidence>
<dbReference type="SUPFAM" id="SSF56935">
    <property type="entry name" value="Porins"/>
    <property type="match status" value="1"/>
</dbReference>
<evidence type="ECO:0008006" key="2">
    <source>
        <dbReference type="Google" id="ProtNLM"/>
    </source>
</evidence>
<dbReference type="AlphaFoldDB" id="A0A3B0WVJ2"/>
<dbReference type="EMBL" id="UOFH01000118">
    <property type="protein sequence ID" value="VAW60015.1"/>
    <property type="molecule type" value="Genomic_DNA"/>
</dbReference>